<evidence type="ECO:0000313" key="3">
    <source>
        <dbReference type="Proteomes" id="UP000632766"/>
    </source>
</evidence>
<keyword evidence="3" id="KW-1185">Reference proteome</keyword>
<sequence length="136" mass="15663">MIEKTENTLKVAQQAFEHFTKGLATGEWQAFIDILTEDFTFWFPVGQFQGWNVGKERAKEFFLYVSASFQEGLHLNLDSVTSNETTVVFEFHDEGRLFTQPYKNRVAVSFDVCENKICGYREYFGSDGKSSLLTDD</sequence>
<dbReference type="RefSeq" id="WP_198126577.1">
    <property type="nucleotide sequence ID" value="NZ_JAECZC010000050.1"/>
</dbReference>
<gene>
    <name evidence="2" type="ORF">I8748_21655</name>
</gene>
<accession>A0A8J7HWF3</accession>
<dbReference type="InterPro" id="IPR032710">
    <property type="entry name" value="NTF2-like_dom_sf"/>
</dbReference>
<dbReference type="AlphaFoldDB" id="A0A8J7HWF3"/>
<dbReference type="SUPFAM" id="SSF54427">
    <property type="entry name" value="NTF2-like"/>
    <property type="match status" value="1"/>
</dbReference>
<protein>
    <submittedName>
        <fullName evidence="2">Nuclear transport factor 2 family protein</fullName>
    </submittedName>
</protein>
<dbReference type="InterPro" id="IPR037401">
    <property type="entry name" value="SnoaL-like"/>
</dbReference>
<organism evidence="2 3">
    <name type="scientific">Amazonocrinis nigriterrae CENA67</name>
    <dbReference type="NCBI Taxonomy" id="2794033"/>
    <lineage>
        <taxon>Bacteria</taxon>
        <taxon>Bacillati</taxon>
        <taxon>Cyanobacteriota</taxon>
        <taxon>Cyanophyceae</taxon>
        <taxon>Nostocales</taxon>
        <taxon>Nostocaceae</taxon>
        <taxon>Amazonocrinis</taxon>
        <taxon>Amazonocrinis nigriterrae</taxon>
    </lineage>
</organism>
<reference evidence="2 3" key="1">
    <citation type="journal article" date="2021" name="Int. J. Syst. Evol. Microbiol.">
        <title>Amazonocrinis nigriterrae gen. nov., sp. nov., Atlanticothrix silvestris gen. nov., sp. nov. and Dendronalium phyllosphericum gen. nov., sp. nov., nostocacean cyanobacteria from Brazilian environments.</title>
        <authorList>
            <person name="Alvarenga D.O."/>
            <person name="Andreote A.P.D."/>
            <person name="Branco L.H.Z."/>
            <person name="Delbaje E."/>
            <person name="Cruz R.B."/>
            <person name="Varani A.M."/>
            <person name="Fiore M.F."/>
        </authorList>
    </citation>
    <scope>NUCLEOTIDE SEQUENCE [LARGE SCALE GENOMIC DNA]</scope>
    <source>
        <strain evidence="2 3">CENA67</strain>
    </source>
</reference>
<name>A0A8J7HWF3_9NOST</name>
<proteinExistence type="predicted"/>
<dbReference type="Gene3D" id="3.10.450.50">
    <property type="match status" value="1"/>
</dbReference>
<dbReference type="Proteomes" id="UP000632766">
    <property type="component" value="Unassembled WGS sequence"/>
</dbReference>
<feature type="domain" description="SnoaL-like" evidence="1">
    <location>
        <begin position="17"/>
        <end position="117"/>
    </location>
</feature>
<dbReference type="Pfam" id="PF12680">
    <property type="entry name" value="SnoaL_2"/>
    <property type="match status" value="1"/>
</dbReference>
<evidence type="ECO:0000313" key="2">
    <source>
        <dbReference type="EMBL" id="MBH8564755.1"/>
    </source>
</evidence>
<evidence type="ECO:0000259" key="1">
    <source>
        <dbReference type="Pfam" id="PF12680"/>
    </source>
</evidence>
<comment type="caution">
    <text evidence="2">The sequence shown here is derived from an EMBL/GenBank/DDBJ whole genome shotgun (WGS) entry which is preliminary data.</text>
</comment>
<dbReference type="EMBL" id="JAECZC010000050">
    <property type="protein sequence ID" value="MBH8564755.1"/>
    <property type="molecule type" value="Genomic_DNA"/>
</dbReference>